<feature type="compositionally biased region" description="Acidic residues" evidence="4">
    <location>
        <begin position="144"/>
        <end position="164"/>
    </location>
</feature>
<evidence type="ECO:0000256" key="2">
    <source>
        <dbReference type="ARBA" id="ARBA00023242"/>
    </source>
</evidence>
<dbReference type="InterPro" id="IPR035441">
    <property type="entry name" value="TFIIS/LEDGF_dom_sf"/>
</dbReference>
<dbReference type="PROSITE" id="PS51998">
    <property type="entry name" value="DEK_C"/>
    <property type="match status" value="1"/>
</dbReference>
<dbReference type="SUPFAM" id="SSF47676">
    <property type="entry name" value="Conserved domain common to transcription factors TFIIS, elongin A, CRSP70"/>
    <property type="match status" value="2"/>
</dbReference>
<dbReference type="SUPFAM" id="SSF109715">
    <property type="entry name" value="DEK C-terminal domain"/>
    <property type="match status" value="1"/>
</dbReference>
<dbReference type="Gene3D" id="1.10.10.60">
    <property type="entry name" value="Homeodomain-like"/>
    <property type="match status" value="1"/>
</dbReference>
<feature type="compositionally biased region" description="Basic residues" evidence="4">
    <location>
        <begin position="183"/>
        <end position="201"/>
    </location>
</feature>
<feature type="region of interest" description="Disordered" evidence="4">
    <location>
        <begin position="405"/>
        <end position="429"/>
    </location>
</feature>
<feature type="region of interest" description="Disordered" evidence="4">
    <location>
        <begin position="118"/>
        <end position="259"/>
    </location>
</feature>
<dbReference type="PROSITE" id="PS51319">
    <property type="entry name" value="TFIIS_N"/>
    <property type="match status" value="1"/>
</dbReference>
<dbReference type="Pfam" id="PF00855">
    <property type="entry name" value="PWWP"/>
    <property type="match status" value="1"/>
</dbReference>
<feature type="domain" description="PWWP" evidence="5">
    <location>
        <begin position="5"/>
        <end position="65"/>
    </location>
</feature>
<evidence type="ECO:0000313" key="9">
    <source>
        <dbReference type="Proteomes" id="UP000243579"/>
    </source>
</evidence>
<keyword evidence="9" id="KW-1185">Reference proteome</keyword>
<dbReference type="OrthoDB" id="44867at2759"/>
<dbReference type="Pfam" id="PF08711">
    <property type="entry name" value="Med26"/>
    <property type="match status" value="1"/>
</dbReference>
<evidence type="ECO:0000259" key="6">
    <source>
        <dbReference type="PROSITE" id="PS51319"/>
    </source>
</evidence>
<keyword evidence="2 3" id="KW-0539">Nucleus</keyword>
<evidence type="ECO:0008006" key="10">
    <source>
        <dbReference type="Google" id="ProtNLM"/>
    </source>
</evidence>
<dbReference type="InterPro" id="IPR003617">
    <property type="entry name" value="TFIIS/CRSP70_N_sub"/>
</dbReference>
<evidence type="ECO:0000256" key="1">
    <source>
        <dbReference type="ARBA" id="ARBA00004123"/>
    </source>
</evidence>
<evidence type="ECO:0000256" key="4">
    <source>
        <dbReference type="SAM" id="MobiDB-lite"/>
    </source>
</evidence>
<gene>
    <name evidence="8" type="ORF">ACHHYP_01321</name>
</gene>
<accession>A0A1V9Z8T4</accession>
<proteinExistence type="predicted"/>
<dbReference type="STRING" id="1202772.A0A1V9Z8T4"/>
<evidence type="ECO:0000313" key="8">
    <source>
        <dbReference type="EMBL" id="OQR94414.1"/>
    </source>
</evidence>
<evidence type="ECO:0000259" key="7">
    <source>
        <dbReference type="PROSITE" id="PS51998"/>
    </source>
</evidence>
<organism evidence="8 9">
    <name type="scientific">Achlya hypogyna</name>
    <name type="common">Oomycete</name>
    <name type="synonym">Protoachlya hypogyna</name>
    <dbReference type="NCBI Taxonomy" id="1202772"/>
    <lineage>
        <taxon>Eukaryota</taxon>
        <taxon>Sar</taxon>
        <taxon>Stramenopiles</taxon>
        <taxon>Oomycota</taxon>
        <taxon>Saprolegniomycetes</taxon>
        <taxon>Saprolegniales</taxon>
        <taxon>Achlyaceae</taxon>
        <taxon>Achlya</taxon>
    </lineage>
</organism>
<dbReference type="SMART" id="SM00509">
    <property type="entry name" value="TFS2N"/>
    <property type="match status" value="1"/>
</dbReference>
<dbReference type="InterPro" id="IPR017923">
    <property type="entry name" value="TFIIS_N"/>
</dbReference>
<dbReference type="PROSITE" id="PS50812">
    <property type="entry name" value="PWWP"/>
    <property type="match status" value="1"/>
</dbReference>
<evidence type="ECO:0000256" key="3">
    <source>
        <dbReference type="PROSITE-ProRule" id="PRU00649"/>
    </source>
</evidence>
<dbReference type="Pfam" id="PF08766">
    <property type="entry name" value="DEK_C"/>
    <property type="match status" value="1"/>
</dbReference>
<name>A0A1V9Z8T4_ACHHY</name>
<dbReference type="SUPFAM" id="SSF63748">
    <property type="entry name" value="Tudor/PWWP/MBT"/>
    <property type="match status" value="1"/>
</dbReference>
<dbReference type="Proteomes" id="UP000243579">
    <property type="component" value="Unassembled WGS sequence"/>
</dbReference>
<dbReference type="Gene3D" id="1.20.930.10">
    <property type="entry name" value="Conserved domain common to transcription factors TFIIS, elongin A, CRSP70"/>
    <property type="match status" value="2"/>
</dbReference>
<dbReference type="EMBL" id="JNBR01000364">
    <property type="protein sequence ID" value="OQR94414.1"/>
    <property type="molecule type" value="Genomic_DNA"/>
</dbReference>
<protein>
    <recommendedName>
        <fullName evidence="10">TFIIS N-terminal domain-containing protein</fullName>
    </recommendedName>
</protein>
<dbReference type="GO" id="GO:0005634">
    <property type="term" value="C:nucleus"/>
    <property type="evidence" value="ECO:0007669"/>
    <property type="project" value="UniProtKB-SubCell"/>
</dbReference>
<dbReference type="InterPro" id="IPR000313">
    <property type="entry name" value="PWWP_dom"/>
</dbReference>
<dbReference type="InterPro" id="IPR014876">
    <property type="entry name" value="DEK_C"/>
</dbReference>
<sequence length="602" mass="66912">MEENLDVVAWGLLEGYPWWPVYVCDPNKLRNKLFHLGSQHMSILRQARNFPKDFRIVYFFGSAEFGKMRKASVRQWDGPDKEAYIKGRPIALTNKKGIADLLKAAIEEAEEFLATDESTRLLPHMVPSDMDPTLEPPPTPEHVPEDDDDEVEEVFPDEDDDISEDDKMLKPKKTKKKAEPKAKKEKVKKEKVKKEKVKKEKVKKEKSMPASTKAEPTAKPAADAPPRKSVEVPGDADSASPLKRKASDSSAANIAKKPKSDSLEDKIEFEIRHILETMSLDELTTRKVRAMLETKLAINLKEHKNLIRDVINRIIAQVDAEAPEDPPIEAPATPTFESIVAALEAKSALMPIITSVLQLKDKFNPAQRSVLVPHVLEWRSHSDATIVAAATVLYNDWKIEAPAPTNEAPATINDETTVSKNEPPATKDETTALTTDNVKQFKALLTDTASSDEVLVATLEKLSKALRCSELRSANMRTQGHIEVKTMRSSGILSVVTSLRNNSNTAVAGLAKSLRLRWKEECADDMKKQLVAMSSVLNKEGDDEAHSATLTKLLGMSLTTDDIINSHIGHAVTRVRKNTSSEAVKTLASDLRAKWKKLAQHQ</sequence>
<dbReference type="AlphaFoldDB" id="A0A1V9Z8T4"/>
<dbReference type="CDD" id="cd05162">
    <property type="entry name" value="PWWP"/>
    <property type="match status" value="1"/>
</dbReference>
<comment type="caution">
    <text evidence="8">The sequence shown here is derived from an EMBL/GenBank/DDBJ whole genome shotgun (WGS) entry which is preliminary data.</text>
</comment>
<feature type="domain" description="DEK-C" evidence="7">
    <location>
        <begin position="261"/>
        <end position="316"/>
    </location>
</feature>
<evidence type="ECO:0000259" key="5">
    <source>
        <dbReference type="PROSITE" id="PS50812"/>
    </source>
</evidence>
<feature type="domain" description="TFIIS N-terminal" evidence="6">
    <location>
        <begin position="525"/>
        <end position="602"/>
    </location>
</feature>
<comment type="subcellular location">
    <subcellularLocation>
        <location evidence="1 3">Nucleus</location>
    </subcellularLocation>
</comment>
<reference evidence="8 9" key="1">
    <citation type="journal article" date="2014" name="Genome Biol. Evol.">
        <title>The secreted proteins of Achlya hypogyna and Thraustotheca clavata identify the ancestral oomycete secretome and reveal gene acquisitions by horizontal gene transfer.</title>
        <authorList>
            <person name="Misner I."/>
            <person name="Blouin N."/>
            <person name="Leonard G."/>
            <person name="Richards T.A."/>
            <person name="Lane C.E."/>
        </authorList>
    </citation>
    <scope>NUCLEOTIDE SEQUENCE [LARGE SCALE GENOMIC DNA]</scope>
    <source>
        <strain evidence="8 9">ATCC 48635</strain>
    </source>
</reference>
<dbReference type="Gene3D" id="2.30.30.140">
    <property type="match status" value="1"/>
</dbReference>